<dbReference type="GO" id="GO:0003700">
    <property type="term" value="F:DNA-binding transcription factor activity"/>
    <property type="evidence" value="ECO:0007669"/>
    <property type="project" value="InterPro"/>
</dbReference>
<keyword evidence="1" id="KW-0238">DNA-binding</keyword>
<dbReference type="AlphaFoldDB" id="A0A7Z6MZX5"/>
<dbReference type="CDD" id="cd04781">
    <property type="entry name" value="HTH_MerR-like_sg6"/>
    <property type="match status" value="1"/>
</dbReference>
<evidence type="ECO:0000259" key="3">
    <source>
        <dbReference type="PROSITE" id="PS50937"/>
    </source>
</evidence>
<dbReference type="GO" id="GO:0003677">
    <property type="term" value="F:DNA binding"/>
    <property type="evidence" value="ECO:0007669"/>
    <property type="project" value="UniProtKB-KW"/>
</dbReference>
<dbReference type="PANTHER" id="PTHR30204">
    <property type="entry name" value="REDOX-CYCLING DRUG-SENSING TRANSCRIPTIONAL ACTIVATOR SOXR"/>
    <property type="match status" value="1"/>
</dbReference>
<dbReference type="PROSITE" id="PS50937">
    <property type="entry name" value="HTH_MERR_2"/>
    <property type="match status" value="1"/>
</dbReference>
<dbReference type="SMART" id="SM00422">
    <property type="entry name" value="HTH_MERR"/>
    <property type="match status" value="1"/>
</dbReference>
<protein>
    <submittedName>
        <fullName evidence="4">MerR family transcriptional regulator</fullName>
    </submittedName>
</protein>
<dbReference type="InterPro" id="IPR047057">
    <property type="entry name" value="MerR_fam"/>
</dbReference>
<evidence type="ECO:0000313" key="4">
    <source>
        <dbReference type="EMBL" id="RDS92112.1"/>
    </source>
</evidence>
<dbReference type="SUPFAM" id="SSF46955">
    <property type="entry name" value="Putative DNA-binding domain"/>
    <property type="match status" value="1"/>
</dbReference>
<dbReference type="Pfam" id="PF13411">
    <property type="entry name" value="MerR_1"/>
    <property type="match status" value="1"/>
</dbReference>
<accession>A0A7Z6MZX5</accession>
<dbReference type="InterPro" id="IPR000551">
    <property type="entry name" value="MerR-type_HTH_dom"/>
</dbReference>
<dbReference type="PANTHER" id="PTHR30204:SF97">
    <property type="entry name" value="MERR FAMILY REGULATORY PROTEIN"/>
    <property type="match status" value="1"/>
</dbReference>
<dbReference type="Gene3D" id="1.10.1660.10">
    <property type="match status" value="1"/>
</dbReference>
<name>A0A7Z6MZX5_PSEFL</name>
<reference evidence="4 5" key="1">
    <citation type="submission" date="2018-07" db="EMBL/GenBank/DDBJ databases">
        <title>Draft Genome Sequence of Pseudomonas fluorescens AHK-1 associated with canker disease of kiwifruit.</title>
        <authorList>
            <person name="Wu Z."/>
        </authorList>
    </citation>
    <scope>NUCLEOTIDE SEQUENCE [LARGE SCALE GENOMIC DNA]</scope>
    <source>
        <strain evidence="4 5">AHK-1</strain>
    </source>
</reference>
<evidence type="ECO:0000313" key="5">
    <source>
        <dbReference type="Proteomes" id="UP000255541"/>
    </source>
</evidence>
<sequence length="189" mass="20629">MKEMDIGEVARRSGLPPSTLRYSEEKGLISSIGRRGLSRVFSADVLQRLSLIALGQSAELSLGNLAAMLDADGQPDIDRQRLNEKADELDNTIERLSAIRDELRRVACCPAARHIECSTFQKLLILSGRGTSREKPEGGTCTDVERECFGLISTISDRQLQADSVEKVGISGWKKATLALVSEPGHHVV</sequence>
<gene>
    <name evidence="4" type="ORF">DL347_05790</name>
</gene>
<dbReference type="Proteomes" id="UP000255541">
    <property type="component" value="Unassembled WGS sequence"/>
</dbReference>
<keyword evidence="2" id="KW-0175">Coiled coil</keyword>
<feature type="domain" description="HTH merR-type" evidence="3">
    <location>
        <begin position="3"/>
        <end position="71"/>
    </location>
</feature>
<proteinExistence type="predicted"/>
<comment type="caution">
    <text evidence="4">The sequence shown here is derived from an EMBL/GenBank/DDBJ whole genome shotgun (WGS) entry which is preliminary data.</text>
</comment>
<evidence type="ECO:0000256" key="1">
    <source>
        <dbReference type="ARBA" id="ARBA00023125"/>
    </source>
</evidence>
<organism evidence="4 5">
    <name type="scientific">Pseudomonas fluorescens</name>
    <dbReference type="NCBI Taxonomy" id="294"/>
    <lineage>
        <taxon>Bacteria</taxon>
        <taxon>Pseudomonadati</taxon>
        <taxon>Pseudomonadota</taxon>
        <taxon>Gammaproteobacteria</taxon>
        <taxon>Pseudomonadales</taxon>
        <taxon>Pseudomonadaceae</taxon>
        <taxon>Pseudomonas</taxon>
    </lineage>
</organism>
<feature type="coiled-coil region" evidence="2">
    <location>
        <begin position="79"/>
        <end position="106"/>
    </location>
</feature>
<dbReference type="InterPro" id="IPR009061">
    <property type="entry name" value="DNA-bd_dom_put_sf"/>
</dbReference>
<evidence type="ECO:0000256" key="2">
    <source>
        <dbReference type="SAM" id="Coils"/>
    </source>
</evidence>
<dbReference type="EMBL" id="QRBA01000003">
    <property type="protein sequence ID" value="RDS92112.1"/>
    <property type="molecule type" value="Genomic_DNA"/>
</dbReference>